<accession>A0ABT8C2I8</accession>
<evidence type="ECO:0000256" key="3">
    <source>
        <dbReference type="ARBA" id="ARBA00022630"/>
    </source>
</evidence>
<comment type="caution">
    <text evidence="7">The sequence shown here is derived from an EMBL/GenBank/DDBJ whole genome shotgun (WGS) entry which is preliminary data.</text>
</comment>
<evidence type="ECO:0000313" key="8">
    <source>
        <dbReference type="Proteomes" id="UP001236663"/>
    </source>
</evidence>
<name>A0ABT8C2I8_9BACT</name>
<dbReference type="Proteomes" id="UP001236663">
    <property type="component" value="Unassembled WGS sequence"/>
</dbReference>
<dbReference type="InterPro" id="IPR050416">
    <property type="entry name" value="FAD-linked_Oxidoreductase"/>
</dbReference>
<evidence type="ECO:0000256" key="5">
    <source>
        <dbReference type="ARBA" id="ARBA00023002"/>
    </source>
</evidence>
<proteinExistence type="inferred from homology"/>
<evidence type="ECO:0000313" key="7">
    <source>
        <dbReference type="EMBL" id="MDN3686287.1"/>
    </source>
</evidence>
<dbReference type="PROSITE" id="PS00862">
    <property type="entry name" value="OX2_COVAL_FAD"/>
    <property type="match status" value="1"/>
</dbReference>
<evidence type="ECO:0000256" key="4">
    <source>
        <dbReference type="ARBA" id="ARBA00022827"/>
    </source>
</evidence>
<dbReference type="InterPro" id="IPR006093">
    <property type="entry name" value="Oxy_OxRdtase_FAD_BS"/>
</dbReference>
<dbReference type="InterPro" id="IPR016166">
    <property type="entry name" value="FAD-bd_PCMH"/>
</dbReference>
<dbReference type="Pfam" id="PF08031">
    <property type="entry name" value="BBE"/>
    <property type="match status" value="1"/>
</dbReference>
<evidence type="ECO:0000259" key="6">
    <source>
        <dbReference type="PROSITE" id="PS51387"/>
    </source>
</evidence>
<keyword evidence="4" id="KW-0274">FAD</keyword>
<keyword evidence="3" id="KW-0285">Flavoprotein</keyword>
<dbReference type="InterPro" id="IPR012951">
    <property type="entry name" value="BBE"/>
</dbReference>
<dbReference type="InterPro" id="IPR016167">
    <property type="entry name" value="FAD-bd_PCMH_sub1"/>
</dbReference>
<comment type="similarity">
    <text evidence="2">Belongs to the oxygen-dependent FAD-linked oxidoreductase family.</text>
</comment>
<dbReference type="RefSeq" id="WP_163385716.1">
    <property type="nucleotide sequence ID" value="NZ_JAUFQS010000001.1"/>
</dbReference>
<feature type="domain" description="FAD-binding PCMH-type" evidence="6">
    <location>
        <begin position="43"/>
        <end position="213"/>
    </location>
</feature>
<dbReference type="Gene3D" id="3.30.465.10">
    <property type="match status" value="1"/>
</dbReference>
<dbReference type="PANTHER" id="PTHR42973">
    <property type="entry name" value="BINDING OXIDOREDUCTASE, PUTATIVE (AFU_ORTHOLOGUE AFUA_1G17690)-RELATED"/>
    <property type="match status" value="1"/>
</dbReference>
<keyword evidence="5" id="KW-0560">Oxidoreductase</keyword>
<dbReference type="PROSITE" id="PS51387">
    <property type="entry name" value="FAD_PCMH"/>
    <property type="match status" value="1"/>
</dbReference>
<reference evidence="8" key="1">
    <citation type="journal article" date="2019" name="Int. J. Syst. Evol. Microbiol.">
        <title>The Global Catalogue of Microorganisms (GCM) 10K type strain sequencing project: providing services to taxonomists for standard genome sequencing and annotation.</title>
        <authorList>
            <consortium name="The Broad Institute Genomics Platform"/>
            <consortium name="The Broad Institute Genome Sequencing Center for Infectious Disease"/>
            <person name="Wu L."/>
            <person name="Ma J."/>
        </authorList>
    </citation>
    <scope>NUCLEOTIDE SEQUENCE [LARGE SCALE GENOMIC DNA]</scope>
    <source>
        <strain evidence="8">CECT 7706</strain>
    </source>
</reference>
<dbReference type="InterPro" id="IPR036318">
    <property type="entry name" value="FAD-bd_PCMH-like_sf"/>
</dbReference>
<comment type="cofactor">
    <cofactor evidence="1">
        <name>FAD</name>
        <dbReference type="ChEBI" id="CHEBI:57692"/>
    </cofactor>
</comment>
<dbReference type="PANTHER" id="PTHR42973:SF39">
    <property type="entry name" value="FAD-BINDING PCMH-TYPE DOMAIN-CONTAINING PROTEIN"/>
    <property type="match status" value="1"/>
</dbReference>
<evidence type="ECO:0000256" key="1">
    <source>
        <dbReference type="ARBA" id="ARBA00001974"/>
    </source>
</evidence>
<evidence type="ECO:0000256" key="2">
    <source>
        <dbReference type="ARBA" id="ARBA00005466"/>
    </source>
</evidence>
<keyword evidence="8" id="KW-1185">Reference proteome</keyword>
<dbReference type="InterPro" id="IPR006094">
    <property type="entry name" value="Oxid_FAD_bind_N"/>
</dbReference>
<dbReference type="Gene3D" id="3.40.462.20">
    <property type="match status" value="1"/>
</dbReference>
<gene>
    <name evidence="7" type="ORF">QWZ15_00475</name>
</gene>
<protein>
    <submittedName>
        <fullName evidence="7">FAD-binding oxidoreductase</fullName>
    </submittedName>
</protein>
<sequence length="456" mass="50320">METLQKTLSNKTWEDLKKTLTGLLILPDSENYDASRAIWNGMIDRKPACIIQCTDVNDVVTAVNFARKHQLLVAVKGGGHNAAGFAICDDGMVIDLSNMKEIKVDPKTRTVIAQPGVLWGEFDKATQEHGLAVTGGAVSTTGIAGLTLGGGVGWLMGKYGATCDNLLSAQLVTADGEVLQASAEENPDLFWAIRGGGGNFGIVTSFTYQLYPVGTIIGGMVLHPMEKIEEMLKFFRNFTQNAPDELTTYAFTMTSPEGMPMAGMALCYCGHDLKEGEKLIAPLRAFGPPLVDMIGPMPYLQQQAMLDQTVPHGQFSYWKANQLTSLSDEAISTFKNQIPSVTSPRTMVLIEHHHGAINQVAPDATAFRQRESPYDFVIISLWNQPDENDIHIAWTRNFFEAMKPFFSSGVYVNALFNDEGADRVRSAYGENYKRLRQVKQKFDPKNFFRCNNNIVP</sequence>
<dbReference type="EMBL" id="JAUFQS010000001">
    <property type="protein sequence ID" value="MDN3686287.1"/>
    <property type="molecule type" value="Genomic_DNA"/>
</dbReference>
<dbReference type="SUPFAM" id="SSF56176">
    <property type="entry name" value="FAD-binding/transporter-associated domain-like"/>
    <property type="match status" value="1"/>
</dbReference>
<dbReference type="Pfam" id="PF01565">
    <property type="entry name" value="FAD_binding_4"/>
    <property type="match status" value="1"/>
</dbReference>
<organism evidence="7 8">
    <name type="scientific">Cyclobacterium jeungdonense</name>
    <dbReference type="NCBI Taxonomy" id="708087"/>
    <lineage>
        <taxon>Bacteria</taxon>
        <taxon>Pseudomonadati</taxon>
        <taxon>Bacteroidota</taxon>
        <taxon>Cytophagia</taxon>
        <taxon>Cytophagales</taxon>
        <taxon>Cyclobacteriaceae</taxon>
        <taxon>Cyclobacterium</taxon>
    </lineage>
</organism>
<dbReference type="Gene3D" id="3.30.43.10">
    <property type="entry name" value="Uridine Diphospho-n-acetylenolpyruvylglucosamine Reductase, domain 2"/>
    <property type="match status" value="1"/>
</dbReference>
<dbReference type="InterPro" id="IPR016169">
    <property type="entry name" value="FAD-bd_PCMH_sub2"/>
</dbReference>